<dbReference type="PANTHER" id="PTHR11562:SF17">
    <property type="entry name" value="RE54080P-RELATED"/>
    <property type="match status" value="1"/>
</dbReference>
<feature type="transmembrane region" description="Helical" evidence="6">
    <location>
        <begin position="12"/>
        <end position="39"/>
    </location>
</feature>
<evidence type="ECO:0000313" key="8">
    <source>
        <dbReference type="EMBL" id="CRL44725.1"/>
    </source>
</evidence>
<dbReference type="Pfam" id="PF01545">
    <property type="entry name" value="Cation_efflux"/>
    <property type="match status" value="1"/>
</dbReference>
<dbReference type="AlphaFoldDB" id="A0A193QIH2"/>
<evidence type="ECO:0000256" key="5">
    <source>
        <dbReference type="ARBA" id="ARBA00023136"/>
    </source>
</evidence>
<keyword evidence="3" id="KW-0813">Transport</keyword>
<keyword evidence="4 6" id="KW-1133">Transmembrane helix</keyword>
<dbReference type="PANTHER" id="PTHR11562">
    <property type="entry name" value="CATION EFFLUX PROTEIN/ ZINC TRANSPORTER"/>
    <property type="match status" value="1"/>
</dbReference>
<evidence type="ECO:0000259" key="7">
    <source>
        <dbReference type="Pfam" id="PF01545"/>
    </source>
</evidence>
<keyword evidence="3" id="KW-0862">Zinc</keyword>
<evidence type="ECO:0000256" key="2">
    <source>
        <dbReference type="ARBA" id="ARBA00022692"/>
    </source>
</evidence>
<proteinExistence type="predicted"/>
<dbReference type="InterPro" id="IPR050681">
    <property type="entry name" value="CDF/SLC30A"/>
</dbReference>
<comment type="subcellular location">
    <subcellularLocation>
        <location evidence="1">Membrane</location>
        <topology evidence="1">Multi-pass membrane protein</topology>
    </subcellularLocation>
</comment>
<keyword evidence="3" id="KW-0864">Zinc transport</keyword>
<name>A0A193QIH2_SODGM</name>
<evidence type="ECO:0000256" key="4">
    <source>
        <dbReference type="ARBA" id="ARBA00022989"/>
    </source>
</evidence>
<protein>
    <submittedName>
        <fullName evidence="8">Zinc transporter ZitB</fullName>
    </submittedName>
</protein>
<dbReference type="GO" id="GO:0005385">
    <property type="term" value="F:zinc ion transmembrane transporter activity"/>
    <property type="evidence" value="ECO:0007669"/>
    <property type="project" value="TreeGrafter"/>
</dbReference>
<dbReference type="InterPro" id="IPR027469">
    <property type="entry name" value="Cation_efflux_TMD_sf"/>
</dbReference>
<dbReference type="GO" id="GO:0005886">
    <property type="term" value="C:plasma membrane"/>
    <property type="evidence" value="ECO:0007669"/>
    <property type="project" value="TreeGrafter"/>
</dbReference>
<keyword evidence="5 6" id="KW-0472">Membrane</keyword>
<evidence type="ECO:0000256" key="6">
    <source>
        <dbReference type="SAM" id="Phobius"/>
    </source>
</evidence>
<organism evidence="8 9">
    <name type="scientific">Sodalis glossinidius (strain morsitans)</name>
    <dbReference type="NCBI Taxonomy" id="343509"/>
    <lineage>
        <taxon>Bacteria</taxon>
        <taxon>Pseudomonadati</taxon>
        <taxon>Pseudomonadota</taxon>
        <taxon>Gammaproteobacteria</taxon>
        <taxon>Enterobacterales</taxon>
        <taxon>Bruguierivoracaceae</taxon>
        <taxon>Sodalis</taxon>
    </lineage>
</organism>
<keyword evidence="2 6" id="KW-0812">Transmembrane</keyword>
<accession>A0A193QIH2</accession>
<dbReference type="Proteomes" id="UP000245838">
    <property type="component" value="Chromosome sggmmb4_Chromosome"/>
</dbReference>
<dbReference type="InterPro" id="IPR058533">
    <property type="entry name" value="Cation_efflux_TM"/>
</dbReference>
<gene>
    <name evidence="8" type="primary">zitB_2</name>
    <name evidence="8" type="ORF">SGGMMB4_01973</name>
</gene>
<dbReference type="Gene3D" id="1.20.1510.10">
    <property type="entry name" value="Cation efflux protein transmembrane domain"/>
    <property type="match status" value="1"/>
</dbReference>
<dbReference type="EMBL" id="LN854557">
    <property type="protein sequence ID" value="CRL44725.1"/>
    <property type="molecule type" value="Genomic_DNA"/>
</dbReference>
<evidence type="ECO:0000256" key="3">
    <source>
        <dbReference type="ARBA" id="ARBA00022906"/>
    </source>
</evidence>
<dbReference type="SUPFAM" id="SSF161111">
    <property type="entry name" value="Cation efflux protein transmembrane domain-like"/>
    <property type="match status" value="1"/>
</dbReference>
<sequence>MLGDLLGSVGAIIAVLLILYTGWLPVDPLLSILVSCLLLRSGWRRLRESLHELLEGPPQQFDIEKLKREMTRNIHHVHLWQVDERR</sequence>
<reference evidence="8 9" key="1">
    <citation type="submission" date="2015-05" db="EMBL/GenBank/DDBJ databases">
        <authorList>
            <person name="Goodhead I."/>
        </authorList>
    </citation>
    <scope>NUCLEOTIDE SEQUENCE [LARGE SCALE GENOMIC DNA]</scope>
    <source>
        <strain evidence="9">morsitans</strain>
    </source>
</reference>
<evidence type="ECO:0000256" key="1">
    <source>
        <dbReference type="ARBA" id="ARBA00004141"/>
    </source>
</evidence>
<feature type="domain" description="Cation efflux protein transmembrane" evidence="7">
    <location>
        <begin position="2"/>
        <end position="54"/>
    </location>
</feature>
<evidence type="ECO:0000313" key="9">
    <source>
        <dbReference type="Proteomes" id="UP000245838"/>
    </source>
</evidence>
<keyword evidence="3" id="KW-0406">Ion transport</keyword>